<proteinExistence type="predicted"/>
<keyword evidence="2" id="KW-1185">Reference proteome</keyword>
<gene>
    <name evidence="1" type="ORF">AABB81_06140</name>
</gene>
<comment type="caution">
    <text evidence="1">The sequence shown here is derived from an EMBL/GenBank/DDBJ whole genome shotgun (WGS) entry which is preliminary data.</text>
</comment>
<dbReference type="Proteomes" id="UP001474120">
    <property type="component" value="Unassembled WGS sequence"/>
</dbReference>
<sequence>MKKTVLLFFVILYGIVAFPQQKDYTQIHFKSKLRNYTKVMPKVKEFGIDKDLFVQLTDLLTMEEFTAQEKTELSNKLWLAVSNPQKFDFVYKDYSLKTIKNWGVKIKFEDPNFEPNPYLAKWTVTEDEFIYIHWAITQILTYERLMVYSEKAKVAQKAINELLLLEKLNFYDAKKDEYAYDYLHRNNALLKKRGLVILIYNYHFDYIVCKIDDKDKVVELLGRLKLEFIEP</sequence>
<dbReference type="EMBL" id="JBCDNA010000001">
    <property type="protein sequence ID" value="MEL4455469.1"/>
    <property type="molecule type" value="Genomic_DNA"/>
</dbReference>
<dbReference type="RefSeq" id="WP_342159303.1">
    <property type="nucleotide sequence ID" value="NZ_JBCDNA010000001.1"/>
</dbReference>
<evidence type="ECO:0000313" key="1">
    <source>
        <dbReference type="EMBL" id="MEL4455469.1"/>
    </source>
</evidence>
<reference evidence="1 2" key="1">
    <citation type="submission" date="2024-04" db="EMBL/GenBank/DDBJ databases">
        <title>whole genome sequencing of Lutimonas vermicola strain IMCC1616.</title>
        <authorList>
            <person name="Bae S.S."/>
        </authorList>
    </citation>
    <scope>NUCLEOTIDE SEQUENCE [LARGE SCALE GENOMIC DNA]</scope>
    <source>
        <strain evidence="1 2">IMCC1616</strain>
    </source>
</reference>
<organism evidence="1 2">
    <name type="scientific">Lutimonas vermicola</name>
    <dbReference type="NCBI Taxonomy" id="414288"/>
    <lineage>
        <taxon>Bacteria</taxon>
        <taxon>Pseudomonadati</taxon>
        <taxon>Bacteroidota</taxon>
        <taxon>Flavobacteriia</taxon>
        <taxon>Flavobacteriales</taxon>
        <taxon>Flavobacteriaceae</taxon>
        <taxon>Lutimonas</taxon>
    </lineage>
</organism>
<name>A0ABU9KZC3_9FLAO</name>
<protein>
    <submittedName>
        <fullName evidence="1">Uncharacterized protein</fullName>
    </submittedName>
</protein>
<accession>A0ABU9KZC3</accession>
<evidence type="ECO:0000313" key="2">
    <source>
        <dbReference type="Proteomes" id="UP001474120"/>
    </source>
</evidence>